<accession>A0A8J5D1F2</accession>
<evidence type="ECO:0000313" key="1">
    <source>
        <dbReference type="EMBL" id="KAG0726017.1"/>
    </source>
</evidence>
<protein>
    <submittedName>
        <fullName evidence="1">Uncharacterized protein</fullName>
    </submittedName>
</protein>
<name>A0A8J5D1F2_CHIOP</name>
<sequence>MHSAPPSSRGPALPLDRAVTAPLGSSARGFFGAFRSLTRPQILLISPLDSEVLVEPSLQQCCLASIPPTVLSGSFLRPTDLSAGGFGRGPAVFVGALLVGMGIQEAHPRVDGPQDPRRPIGVAFRFRGSGYPTGPFRSGPATVHKQAFSKGALRF</sequence>
<dbReference type="Proteomes" id="UP000770661">
    <property type="component" value="Unassembled WGS sequence"/>
</dbReference>
<gene>
    <name evidence="1" type="ORF">GWK47_037448</name>
</gene>
<evidence type="ECO:0000313" key="2">
    <source>
        <dbReference type="Proteomes" id="UP000770661"/>
    </source>
</evidence>
<comment type="caution">
    <text evidence="1">The sequence shown here is derived from an EMBL/GenBank/DDBJ whole genome shotgun (WGS) entry which is preliminary data.</text>
</comment>
<organism evidence="1 2">
    <name type="scientific">Chionoecetes opilio</name>
    <name type="common">Atlantic snow crab</name>
    <name type="synonym">Cancer opilio</name>
    <dbReference type="NCBI Taxonomy" id="41210"/>
    <lineage>
        <taxon>Eukaryota</taxon>
        <taxon>Metazoa</taxon>
        <taxon>Ecdysozoa</taxon>
        <taxon>Arthropoda</taxon>
        <taxon>Crustacea</taxon>
        <taxon>Multicrustacea</taxon>
        <taxon>Malacostraca</taxon>
        <taxon>Eumalacostraca</taxon>
        <taxon>Eucarida</taxon>
        <taxon>Decapoda</taxon>
        <taxon>Pleocyemata</taxon>
        <taxon>Brachyura</taxon>
        <taxon>Eubrachyura</taxon>
        <taxon>Majoidea</taxon>
        <taxon>Majidae</taxon>
        <taxon>Chionoecetes</taxon>
    </lineage>
</organism>
<dbReference type="AlphaFoldDB" id="A0A8J5D1F2"/>
<proteinExistence type="predicted"/>
<dbReference type="EMBL" id="JACEEZ010004935">
    <property type="protein sequence ID" value="KAG0726017.1"/>
    <property type="molecule type" value="Genomic_DNA"/>
</dbReference>
<keyword evidence="2" id="KW-1185">Reference proteome</keyword>
<reference evidence="1" key="1">
    <citation type="submission" date="2020-07" db="EMBL/GenBank/DDBJ databases">
        <title>The High-quality genome of the commercially important snow crab, Chionoecetes opilio.</title>
        <authorList>
            <person name="Jeong J.-H."/>
            <person name="Ryu S."/>
        </authorList>
    </citation>
    <scope>NUCLEOTIDE SEQUENCE</scope>
    <source>
        <strain evidence="1">MADBK_172401_WGS</strain>
        <tissue evidence="1">Digestive gland</tissue>
    </source>
</reference>